<evidence type="ECO:0000313" key="2">
    <source>
        <dbReference type="EMBL" id="KAG2178130.1"/>
    </source>
</evidence>
<dbReference type="AlphaFoldDB" id="A0A8H7UCQ8"/>
<comment type="caution">
    <text evidence="2">The sequence shown here is derived from an EMBL/GenBank/DDBJ whole genome shotgun (WGS) entry which is preliminary data.</text>
</comment>
<evidence type="ECO:0000259" key="1">
    <source>
        <dbReference type="Pfam" id="PF13460"/>
    </source>
</evidence>
<name>A0A8H7UCQ8_MORIS</name>
<keyword evidence="3" id="KW-1185">Reference proteome</keyword>
<sequence length="356" mass="41149">MCLLRFIDRGSGPMGKMTEQNQRSIVVTGGETYIGYNLALRYLEEIEQNRSPKNTKVVVLATHKEGLDKLTRRGAEVHVVRYEEPENIRQHLRQVELVCLTLNNREQRCQDACNVIEAANQERAQAIQFFSHIGSDKANDNCRSLLDYQRVEETLQNKYQSGKWVILRLNFIQQLFYLWSPMIEDHGKLRMNANEDSKFAPVNMVDVLEATVNVACGNSNMNEYSVCDQYNQKTLQLTGGQSISAKEMASELSRALDGRQIFFESISTQEMRQYLEEIRRNDRMQPDSQSKHDKEHLIPNARYLTETVIRCITGYLELARENQVGQTTSDIRKVNGNDPISLKNFFKDNRDQFRGH</sequence>
<dbReference type="Proteomes" id="UP000654370">
    <property type="component" value="Unassembled WGS sequence"/>
</dbReference>
<organism evidence="2 3">
    <name type="scientific">Mortierella isabellina</name>
    <name type="common">Filamentous fungus</name>
    <name type="synonym">Umbelopsis isabellina</name>
    <dbReference type="NCBI Taxonomy" id="91625"/>
    <lineage>
        <taxon>Eukaryota</taxon>
        <taxon>Fungi</taxon>
        <taxon>Fungi incertae sedis</taxon>
        <taxon>Mucoromycota</taxon>
        <taxon>Mucoromycotina</taxon>
        <taxon>Umbelopsidomycetes</taxon>
        <taxon>Umbelopsidales</taxon>
        <taxon>Umbelopsidaceae</taxon>
        <taxon>Umbelopsis</taxon>
    </lineage>
</organism>
<dbReference type="Pfam" id="PF13460">
    <property type="entry name" value="NAD_binding_10"/>
    <property type="match status" value="1"/>
</dbReference>
<dbReference type="InterPro" id="IPR016040">
    <property type="entry name" value="NAD(P)-bd_dom"/>
</dbReference>
<dbReference type="InterPro" id="IPR052718">
    <property type="entry name" value="NmrA-type_oxidoreductase"/>
</dbReference>
<dbReference type="SUPFAM" id="SSF51735">
    <property type="entry name" value="NAD(P)-binding Rossmann-fold domains"/>
    <property type="match status" value="1"/>
</dbReference>
<dbReference type="PANTHER" id="PTHR47129:SF1">
    <property type="entry name" value="NMRA-LIKE DOMAIN-CONTAINING PROTEIN"/>
    <property type="match status" value="1"/>
</dbReference>
<feature type="domain" description="NAD(P)-binding" evidence="1">
    <location>
        <begin position="54"/>
        <end position="169"/>
    </location>
</feature>
<dbReference type="PANTHER" id="PTHR47129">
    <property type="entry name" value="QUINONE OXIDOREDUCTASE 2"/>
    <property type="match status" value="1"/>
</dbReference>
<protein>
    <recommendedName>
        <fullName evidence="1">NAD(P)-binding domain-containing protein</fullName>
    </recommendedName>
</protein>
<dbReference type="InterPro" id="IPR036291">
    <property type="entry name" value="NAD(P)-bd_dom_sf"/>
</dbReference>
<accession>A0A8H7UCQ8</accession>
<proteinExistence type="predicted"/>
<reference evidence="2" key="1">
    <citation type="submission" date="2020-12" db="EMBL/GenBank/DDBJ databases">
        <title>Metabolic potential, ecology and presence of endohyphal bacteria is reflected in genomic diversity of Mucoromycotina.</title>
        <authorList>
            <person name="Muszewska A."/>
            <person name="Okrasinska A."/>
            <person name="Steczkiewicz K."/>
            <person name="Drgas O."/>
            <person name="Orlowska M."/>
            <person name="Perlinska-Lenart U."/>
            <person name="Aleksandrzak-Piekarczyk T."/>
            <person name="Szatraj K."/>
            <person name="Zielenkiewicz U."/>
            <person name="Pilsyk S."/>
            <person name="Malc E."/>
            <person name="Mieczkowski P."/>
            <person name="Kruszewska J.S."/>
            <person name="Biernat P."/>
            <person name="Pawlowska J."/>
        </authorList>
    </citation>
    <scope>NUCLEOTIDE SEQUENCE</scope>
    <source>
        <strain evidence="2">WA0000067209</strain>
    </source>
</reference>
<dbReference type="EMBL" id="JAEPQZ010000008">
    <property type="protein sequence ID" value="KAG2178130.1"/>
    <property type="molecule type" value="Genomic_DNA"/>
</dbReference>
<gene>
    <name evidence="2" type="ORF">INT43_003383</name>
</gene>
<evidence type="ECO:0000313" key="3">
    <source>
        <dbReference type="Proteomes" id="UP000654370"/>
    </source>
</evidence>
<dbReference type="OrthoDB" id="10254221at2759"/>
<dbReference type="Gene3D" id="3.40.50.720">
    <property type="entry name" value="NAD(P)-binding Rossmann-like Domain"/>
    <property type="match status" value="1"/>
</dbReference>